<evidence type="ECO:0000259" key="4">
    <source>
        <dbReference type="Pfam" id="PF00440"/>
    </source>
</evidence>
<dbReference type="Pfam" id="PF00440">
    <property type="entry name" value="TetR_N"/>
    <property type="match status" value="1"/>
</dbReference>
<dbReference type="Gene3D" id="1.10.357.10">
    <property type="entry name" value="Tetracycline Repressor, domain 2"/>
    <property type="match status" value="1"/>
</dbReference>
<dbReference type="PANTHER" id="PTHR30055:SF234">
    <property type="entry name" value="HTH-TYPE TRANSCRIPTIONAL REGULATOR BETI"/>
    <property type="match status" value="1"/>
</dbReference>
<organism evidence="6 7">
    <name type="scientific">Pseudonocardia eucalypti</name>
    <dbReference type="NCBI Taxonomy" id="648755"/>
    <lineage>
        <taxon>Bacteria</taxon>
        <taxon>Bacillati</taxon>
        <taxon>Actinomycetota</taxon>
        <taxon>Actinomycetes</taxon>
        <taxon>Pseudonocardiales</taxon>
        <taxon>Pseudonocardiaceae</taxon>
        <taxon>Pseudonocardia</taxon>
    </lineage>
</organism>
<keyword evidence="1" id="KW-0805">Transcription regulation</keyword>
<evidence type="ECO:0000256" key="3">
    <source>
        <dbReference type="ARBA" id="ARBA00023163"/>
    </source>
</evidence>
<gene>
    <name evidence="6" type="ORF">GCM10023321_12080</name>
</gene>
<accession>A0ABP9PQI3</accession>
<evidence type="ECO:0000313" key="6">
    <source>
        <dbReference type="EMBL" id="GAA5148971.1"/>
    </source>
</evidence>
<feature type="domain" description="PsrA tetracyclin repressor-like C-terminal" evidence="5">
    <location>
        <begin position="102"/>
        <end position="212"/>
    </location>
</feature>
<dbReference type="Pfam" id="PF17939">
    <property type="entry name" value="TetR_C_30"/>
    <property type="match status" value="1"/>
</dbReference>
<dbReference type="SUPFAM" id="SSF46689">
    <property type="entry name" value="Homeodomain-like"/>
    <property type="match status" value="1"/>
</dbReference>
<proteinExistence type="predicted"/>
<name>A0ABP9PQI3_9PSEU</name>
<dbReference type="EMBL" id="BAABJP010000004">
    <property type="protein sequence ID" value="GAA5148971.1"/>
    <property type="molecule type" value="Genomic_DNA"/>
</dbReference>
<reference evidence="7" key="1">
    <citation type="journal article" date="2019" name="Int. J. Syst. Evol. Microbiol.">
        <title>The Global Catalogue of Microorganisms (GCM) 10K type strain sequencing project: providing services to taxonomists for standard genome sequencing and annotation.</title>
        <authorList>
            <consortium name="The Broad Institute Genomics Platform"/>
            <consortium name="The Broad Institute Genome Sequencing Center for Infectious Disease"/>
            <person name="Wu L."/>
            <person name="Ma J."/>
        </authorList>
    </citation>
    <scope>NUCLEOTIDE SEQUENCE [LARGE SCALE GENOMIC DNA]</scope>
    <source>
        <strain evidence="7">JCM 18303</strain>
    </source>
</reference>
<comment type="caution">
    <text evidence="6">The sequence shown here is derived from an EMBL/GenBank/DDBJ whole genome shotgun (WGS) entry which is preliminary data.</text>
</comment>
<keyword evidence="7" id="KW-1185">Reference proteome</keyword>
<evidence type="ECO:0000313" key="7">
    <source>
        <dbReference type="Proteomes" id="UP001428817"/>
    </source>
</evidence>
<evidence type="ECO:0000256" key="2">
    <source>
        <dbReference type="ARBA" id="ARBA00023125"/>
    </source>
</evidence>
<feature type="domain" description="HTH tetR-type" evidence="4">
    <location>
        <begin position="24"/>
        <end position="71"/>
    </location>
</feature>
<dbReference type="PANTHER" id="PTHR30055">
    <property type="entry name" value="HTH-TYPE TRANSCRIPTIONAL REGULATOR RUTR"/>
    <property type="match status" value="1"/>
</dbReference>
<dbReference type="InterPro" id="IPR009057">
    <property type="entry name" value="Homeodomain-like_sf"/>
</dbReference>
<dbReference type="InterPro" id="IPR041586">
    <property type="entry name" value="PsrA_TetR_C"/>
</dbReference>
<keyword evidence="2" id="KW-0238">DNA-binding</keyword>
<keyword evidence="3" id="KW-0804">Transcription</keyword>
<dbReference type="InterPro" id="IPR050109">
    <property type="entry name" value="HTH-type_TetR-like_transc_reg"/>
</dbReference>
<protein>
    <submittedName>
        <fullName evidence="6">TetR family transcriptional regulator</fullName>
    </submittedName>
</protein>
<dbReference type="InterPro" id="IPR001647">
    <property type="entry name" value="HTH_TetR"/>
</dbReference>
<evidence type="ECO:0000259" key="5">
    <source>
        <dbReference type="Pfam" id="PF17939"/>
    </source>
</evidence>
<evidence type="ECO:0000256" key="1">
    <source>
        <dbReference type="ARBA" id="ARBA00023015"/>
    </source>
</evidence>
<dbReference type="Proteomes" id="UP001428817">
    <property type="component" value="Unassembled WGS sequence"/>
</dbReference>
<sequence>MSGGSSAGRANNVEGRGAATRIAILETALRLFAEHGVLAVSNRQIGSVAGMGNTSVVGYYFASKADLVRELVRDFNARVETRREQRFQRLRDSRDLRDWVGCLVHPYVEVLDEEGPPTWFARFLAQVVSDPGLRQIAVEEATSESILRILDGLGESLPELPERVKRERSRITSHVIVQMCAERERALAEGTPVDPPSWAEAATSLVDVLVGMWTAEVTPVED</sequence>